<dbReference type="Pfam" id="PF00534">
    <property type="entry name" value="Glycos_transf_1"/>
    <property type="match status" value="1"/>
</dbReference>
<proteinExistence type="predicted"/>
<accession>A0A7Y2KM90</accession>
<dbReference type="InterPro" id="IPR050194">
    <property type="entry name" value="Glycosyltransferase_grp1"/>
</dbReference>
<evidence type="ECO:0000313" key="2">
    <source>
        <dbReference type="EMBL" id="NNG56522.1"/>
    </source>
</evidence>
<reference evidence="2 3" key="1">
    <citation type="submission" date="2020-05" db="EMBL/GenBank/DDBJ databases">
        <title>Draft Genome Sequences of Sphingomonas sp. Isolated from the International Space Station.</title>
        <authorList>
            <person name="Bijlani S."/>
            <person name="Singh N.K."/>
            <person name="Mason C.E."/>
            <person name="Wang C.C."/>
            <person name="Venkateswaran K."/>
        </authorList>
    </citation>
    <scope>NUCLEOTIDE SEQUENCE [LARGE SCALE GENOMIC DNA]</scope>
    <source>
        <strain evidence="2 3">FKI-L5-BR-P1</strain>
    </source>
</reference>
<gene>
    <name evidence="2" type="ORF">HKX06_03890</name>
</gene>
<name>A0A7Y2KM90_SPHPI</name>
<dbReference type="Gene3D" id="3.40.50.2000">
    <property type="entry name" value="Glycogen Phosphorylase B"/>
    <property type="match status" value="1"/>
</dbReference>
<comment type="caution">
    <text evidence="2">The sequence shown here is derived from an EMBL/GenBank/DDBJ whole genome shotgun (WGS) entry which is preliminary data.</text>
</comment>
<dbReference type="PANTHER" id="PTHR45947">
    <property type="entry name" value="SULFOQUINOVOSYL TRANSFERASE SQD2"/>
    <property type="match status" value="1"/>
</dbReference>
<dbReference type="SUPFAM" id="SSF53756">
    <property type="entry name" value="UDP-Glycosyltransferase/glycogen phosphorylase"/>
    <property type="match status" value="1"/>
</dbReference>
<organism evidence="2 3">
    <name type="scientific">Sphingomonas paucimobilis</name>
    <name type="common">Pseudomonas paucimobilis</name>
    <dbReference type="NCBI Taxonomy" id="13689"/>
    <lineage>
        <taxon>Bacteria</taxon>
        <taxon>Pseudomonadati</taxon>
        <taxon>Pseudomonadota</taxon>
        <taxon>Alphaproteobacteria</taxon>
        <taxon>Sphingomonadales</taxon>
        <taxon>Sphingomonadaceae</taxon>
        <taxon>Sphingomonas</taxon>
    </lineage>
</organism>
<dbReference type="InterPro" id="IPR001296">
    <property type="entry name" value="Glyco_trans_1"/>
</dbReference>
<dbReference type="PANTHER" id="PTHR45947:SF3">
    <property type="entry name" value="SULFOQUINOVOSYL TRANSFERASE SQD2"/>
    <property type="match status" value="1"/>
</dbReference>
<dbReference type="RefSeq" id="WP_016508754.1">
    <property type="nucleotide sequence ID" value="NZ_JABEOU010000014.1"/>
</dbReference>
<evidence type="ECO:0000313" key="3">
    <source>
        <dbReference type="Proteomes" id="UP000550136"/>
    </source>
</evidence>
<evidence type="ECO:0000259" key="1">
    <source>
        <dbReference type="Pfam" id="PF00534"/>
    </source>
</evidence>
<dbReference type="GO" id="GO:0016757">
    <property type="term" value="F:glycosyltransferase activity"/>
    <property type="evidence" value="ECO:0007669"/>
    <property type="project" value="InterPro"/>
</dbReference>
<feature type="domain" description="Glycosyl transferase family 1" evidence="1">
    <location>
        <begin position="159"/>
        <end position="312"/>
    </location>
</feature>
<keyword evidence="2" id="KW-0808">Transferase</keyword>
<protein>
    <submittedName>
        <fullName evidence="2">Glycosyltransferase</fullName>
    </submittedName>
</protein>
<sequence>MGIELSSASMTYAWDASGEGLYFERHTLFGSKPAETLSALRVARALVYEITRPNVKAVYIAGYERPSHFITALVARAFGRRVIVMLDSKYDDKPRRTILEAVKRLMMVPYSGGFAAGRRSADYLRLLGLGRRPITLGYDTVSIHRIRALASDIQPKPWSERPFLAVARYVTKKNLAFLLKAYARFRDIDPASQRRLILCGGGPLENQLRDTAQQFGVSDWVDFTGFVPQADVARHLAGALCLLLPSVEEQWGLVVNEALAFSLPLILAENVGAIDLLAAQDQNAFILEANDRDGWAKAMASLGSNQSLWSRMVSHSASLAPLGDVSEFVRGVFPHLPFPLN</sequence>
<dbReference type="EMBL" id="JABEOU010000014">
    <property type="protein sequence ID" value="NNG56522.1"/>
    <property type="molecule type" value="Genomic_DNA"/>
</dbReference>
<dbReference type="Proteomes" id="UP000550136">
    <property type="component" value="Unassembled WGS sequence"/>
</dbReference>
<dbReference type="AlphaFoldDB" id="A0A7Y2KM90"/>